<dbReference type="RefSeq" id="WP_074641021.1">
    <property type="nucleotide sequence ID" value="NZ_FOFU01000002.1"/>
</dbReference>
<name>A0A1H9C6M2_9SPIR</name>
<protein>
    <recommendedName>
        <fullName evidence="4">SprT-like family protein</fullName>
    </recommendedName>
</protein>
<feature type="region of interest" description="Disordered" evidence="1">
    <location>
        <begin position="217"/>
        <end position="248"/>
    </location>
</feature>
<evidence type="ECO:0000313" key="2">
    <source>
        <dbReference type="EMBL" id="SEP96779.1"/>
    </source>
</evidence>
<dbReference type="AlphaFoldDB" id="A0A1H9C6M2"/>
<keyword evidence="3" id="KW-1185">Reference proteome</keyword>
<evidence type="ECO:0008006" key="4">
    <source>
        <dbReference type="Google" id="ProtNLM"/>
    </source>
</evidence>
<dbReference type="OrthoDB" id="354698at2"/>
<accession>A0A1H9C6M2</accession>
<proteinExistence type="predicted"/>
<gene>
    <name evidence="2" type="ORF">SAMN04487977_10264</name>
</gene>
<dbReference type="EMBL" id="FOFU01000002">
    <property type="protein sequence ID" value="SEP96779.1"/>
    <property type="molecule type" value="Genomic_DNA"/>
</dbReference>
<sequence length="270" mass="30940">MNNERIKEILLDISPCEIDFTVTQTGKESKRVNGFYKPDTHEIFLHNLNFKSDNMLIYTAVHEYTHHLCTIEKQENDPSYGKACKVHTQEFWAKFGDLLKIAEEKGYYSIGWESNEELKALTQDIKENYLAKNGQLMQEFGKKLARAFDLCQEADIRYEDYVDRVLCLPRGAAKDIRKVGAVEVNPAIGFENMKVVASVRKKDARAEVEQEFLAGGKSPSSVREMMKQKSAQANGTDPKTKLEKEKSRLEKTIAQLTQRLEYVEESLANM</sequence>
<organism evidence="2 3">
    <name type="scientific">Treponema bryantii</name>
    <dbReference type="NCBI Taxonomy" id="163"/>
    <lineage>
        <taxon>Bacteria</taxon>
        <taxon>Pseudomonadati</taxon>
        <taxon>Spirochaetota</taxon>
        <taxon>Spirochaetia</taxon>
        <taxon>Spirochaetales</taxon>
        <taxon>Treponemataceae</taxon>
        <taxon>Treponema</taxon>
    </lineage>
</organism>
<dbReference type="Proteomes" id="UP000182360">
    <property type="component" value="Unassembled WGS sequence"/>
</dbReference>
<feature type="compositionally biased region" description="Basic and acidic residues" evidence="1">
    <location>
        <begin position="238"/>
        <end position="248"/>
    </location>
</feature>
<dbReference type="eggNOG" id="ENOG5033RIG">
    <property type="taxonomic scope" value="Bacteria"/>
</dbReference>
<reference evidence="2 3" key="1">
    <citation type="submission" date="2016-10" db="EMBL/GenBank/DDBJ databases">
        <authorList>
            <person name="de Groot N.N."/>
        </authorList>
    </citation>
    <scope>NUCLEOTIDE SEQUENCE [LARGE SCALE GENOMIC DNA]</scope>
    <source>
        <strain evidence="2 3">B25</strain>
    </source>
</reference>
<evidence type="ECO:0000256" key="1">
    <source>
        <dbReference type="SAM" id="MobiDB-lite"/>
    </source>
</evidence>
<evidence type="ECO:0000313" key="3">
    <source>
        <dbReference type="Proteomes" id="UP000182360"/>
    </source>
</evidence>
<dbReference type="STRING" id="163.SAMN04487775_106157"/>